<name>A0A6P6S4F2_9EIME</name>
<feature type="region of interest" description="Disordered" evidence="6">
    <location>
        <begin position="963"/>
        <end position="989"/>
    </location>
</feature>
<evidence type="ECO:0000256" key="6">
    <source>
        <dbReference type="SAM" id="MobiDB-lite"/>
    </source>
</evidence>
<dbReference type="Pfam" id="PF13589">
    <property type="entry name" value="HATPase_c_3"/>
    <property type="match status" value="1"/>
</dbReference>
<dbReference type="InterPro" id="IPR013507">
    <property type="entry name" value="DNA_mismatch_S5_2-like"/>
</dbReference>
<dbReference type="FunFam" id="3.30.565.10:FF:000003">
    <property type="entry name" value="DNA mismatch repair endonuclease MutL"/>
    <property type="match status" value="1"/>
</dbReference>
<proteinExistence type="inferred from homology"/>
<feature type="compositionally biased region" description="Low complexity" evidence="6">
    <location>
        <begin position="348"/>
        <end position="358"/>
    </location>
</feature>
<evidence type="ECO:0000259" key="7">
    <source>
        <dbReference type="SMART" id="SM01340"/>
    </source>
</evidence>
<feature type="region of interest" description="Disordered" evidence="6">
    <location>
        <begin position="346"/>
        <end position="380"/>
    </location>
</feature>
<dbReference type="GO" id="GO:0005524">
    <property type="term" value="F:ATP binding"/>
    <property type="evidence" value="ECO:0007669"/>
    <property type="project" value="InterPro"/>
</dbReference>
<feature type="compositionally biased region" description="Basic and acidic residues" evidence="6">
    <location>
        <begin position="546"/>
        <end position="556"/>
    </location>
</feature>
<comment type="similarity">
    <text evidence="2">Belongs to the DNA mismatch repair MutL/HexB family.</text>
</comment>
<feature type="region of interest" description="Disordered" evidence="6">
    <location>
        <begin position="265"/>
        <end position="291"/>
    </location>
</feature>
<dbReference type="Proteomes" id="UP000515125">
    <property type="component" value="Unplaced"/>
</dbReference>
<dbReference type="InterPro" id="IPR038973">
    <property type="entry name" value="MutL/Mlh/Pms-like"/>
</dbReference>
<dbReference type="InterPro" id="IPR014721">
    <property type="entry name" value="Ribsml_uS5_D2-typ_fold_subgr"/>
</dbReference>
<feature type="region of interest" description="Disordered" evidence="6">
    <location>
        <begin position="833"/>
        <end position="852"/>
    </location>
</feature>
<dbReference type="GO" id="GO:0016887">
    <property type="term" value="F:ATP hydrolysis activity"/>
    <property type="evidence" value="ECO:0007669"/>
    <property type="project" value="InterPro"/>
</dbReference>
<dbReference type="PANTHER" id="PTHR10073:SF12">
    <property type="entry name" value="DNA MISMATCH REPAIR PROTEIN MLH1"/>
    <property type="match status" value="1"/>
</dbReference>
<dbReference type="InterPro" id="IPR020568">
    <property type="entry name" value="Ribosomal_Su5_D2-typ_SF"/>
</dbReference>
<dbReference type="SUPFAM" id="SSF55874">
    <property type="entry name" value="ATPase domain of HSP90 chaperone/DNA topoisomerase II/histidine kinase"/>
    <property type="match status" value="1"/>
</dbReference>
<reference evidence="9" key="1">
    <citation type="submission" date="2025-08" db="UniProtKB">
        <authorList>
            <consortium name="RefSeq"/>
        </authorList>
    </citation>
    <scope>IDENTIFICATION</scope>
</reference>
<comment type="subcellular location">
    <subcellularLocation>
        <location evidence="1">Nucleus</location>
    </subcellularLocation>
</comment>
<dbReference type="GeneID" id="113147651"/>
<feature type="compositionally biased region" description="Low complexity" evidence="6">
    <location>
        <begin position="566"/>
        <end position="587"/>
    </location>
</feature>
<protein>
    <submittedName>
        <fullName evidence="9">DNA mismatch repair protein Mlh1-like</fullName>
    </submittedName>
</protein>
<feature type="compositionally biased region" description="Basic and acidic residues" evidence="6">
    <location>
        <begin position="843"/>
        <end position="852"/>
    </location>
</feature>
<feature type="compositionally biased region" description="Basic and acidic residues" evidence="6">
    <location>
        <begin position="616"/>
        <end position="630"/>
    </location>
</feature>
<feature type="compositionally biased region" description="Basic and acidic residues" evidence="6">
    <location>
        <begin position="970"/>
        <end position="982"/>
    </location>
</feature>
<feature type="region of interest" description="Disordered" evidence="6">
    <location>
        <begin position="1"/>
        <end position="35"/>
    </location>
</feature>
<dbReference type="Gene3D" id="3.30.565.10">
    <property type="entry name" value="Histidine kinase-like ATPase, C-terminal domain"/>
    <property type="match status" value="1"/>
</dbReference>
<dbReference type="NCBIfam" id="TIGR00585">
    <property type="entry name" value="mutl"/>
    <property type="match status" value="1"/>
</dbReference>
<dbReference type="SMART" id="SM01340">
    <property type="entry name" value="DNA_mis_repair"/>
    <property type="match status" value="1"/>
</dbReference>
<dbReference type="InterPro" id="IPR032189">
    <property type="entry name" value="Mlh1_C"/>
</dbReference>
<dbReference type="InterPro" id="IPR014762">
    <property type="entry name" value="DNA_mismatch_repair_CS"/>
</dbReference>
<evidence type="ECO:0000313" key="8">
    <source>
        <dbReference type="Proteomes" id="UP000515125"/>
    </source>
</evidence>
<dbReference type="GO" id="GO:0030983">
    <property type="term" value="F:mismatched DNA binding"/>
    <property type="evidence" value="ECO:0007669"/>
    <property type="project" value="InterPro"/>
</dbReference>
<feature type="compositionally biased region" description="Basic and acidic residues" evidence="6">
    <location>
        <begin position="265"/>
        <end position="275"/>
    </location>
</feature>
<dbReference type="PROSITE" id="PS00058">
    <property type="entry name" value="DNA_MISMATCH_REPAIR_1"/>
    <property type="match status" value="1"/>
</dbReference>
<dbReference type="InterPro" id="IPR036890">
    <property type="entry name" value="HATPase_C_sf"/>
</dbReference>
<evidence type="ECO:0000256" key="4">
    <source>
        <dbReference type="ARBA" id="ARBA00023204"/>
    </source>
</evidence>
<dbReference type="CDD" id="cd16926">
    <property type="entry name" value="HATPase_MutL-MLH-PMS-like"/>
    <property type="match status" value="1"/>
</dbReference>
<evidence type="ECO:0000256" key="5">
    <source>
        <dbReference type="ARBA" id="ARBA00023242"/>
    </source>
</evidence>
<keyword evidence="4" id="KW-0234">DNA repair</keyword>
<keyword evidence="8" id="KW-1185">Reference proteome</keyword>
<organism evidence="8 9">
    <name type="scientific">Cyclospora cayetanensis</name>
    <dbReference type="NCBI Taxonomy" id="88456"/>
    <lineage>
        <taxon>Eukaryota</taxon>
        <taxon>Sar</taxon>
        <taxon>Alveolata</taxon>
        <taxon>Apicomplexa</taxon>
        <taxon>Conoidasida</taxon>
        <taxon>Coccidia</taxon>
        <taxon>Eucoccidiorida</taxon>
        <taxon>Eimeriorina</taxon>
        <taxon>Eimeriidae</taxon>
        <taxon>Cyclospora</taxon>
    </lineage>
</organism>
<dbReference type="AlphaFoldDB" id="A0A6P6S4F2"/>
<dbReference type="Gene3D" id="3.30.230.10">
    <property type="match status" value="1"/>
</dbReference>
<dbReference type="PANTHER" id="PTHR10073">
    <property type="entry name" value="DNA MISMATCH REPAIR PROTEIN MLH, PMS, MUTL"/>
    <property type="match status" value="1"/>
</dbReference>
<evidence type="ECO:0000256" key="3">
    <source>
        <dbReference type="ARBA" id="ARBA00022763"/>
    </source>
</evidence>
<dbReference type="SUPFAM" id="SSF54211">
    <property type="entry name" value="Ribosomal protein S5 domain 2-like"/>
    <property type="match status" value="1"/>
</dbReference>
<dbReference type="OrthoDB" id="10263226at2759"/>
<dbReference type="Pfam" id="PF16413">
    <property type="entry name" value="Mlh1_C"/>
    <property type="match status" value="1"/>
</dbReference>
<dbReference type="Pfam" id="PF01119">
    <property type="entry name" value="DNA_mis_repair"/>
    <property type="match status" value="1"/>
</dbReference>
<feature type="compositionally biased region" description="Basic and acidic residues" evidence="6">
    <location>
        <begin position="366"/>
        <end position="379"/>
    </location>
</feature>
<gene>
    <name evidence="9" type="primary">LOC113147651</name>
</gene>
<dbReference type="GO" id="GO:0140664">
    <property type="term" value="F:ATP-dependent DNA damage sensor activity"/>
    <property type="evidence" value="ECO:0007669"/>
    <property type="project" value="InterPro"/>
</dbReference>
<dbReference type="InterPro" id="IPR002099">
    <property type="entry name" value="MutL/Mlh/PMS"/>
</dbReference>
<dbReference type="RefSeq" id="XP_026194607.1">
    <property type="nucleotide sequence ID" value="XM_026338822.1"/>
</dbReference>
<dbReference type="GO" id="GO:0006298">
    <property type="term" value="P:mismatch repair"/>
    <property type="evidence" value="ECO:0007669"/>
    <property type="project" value="InterPro"/>
</dbReference>
<evidence type="ECO:0000256" key="1">
    <source>
        <dbReference type="ARBA" id="ARBA00004123"/>
    </source>
</evidence>
<evidence type="ECO:0000256" key="2">
    <source>
        <dbReference type="ARBA" id="ARBA00006082"/>
    </source>
</evidence>
<evidence type="ECO:0000313" key="9">
    <source>
        <dbReference type="RefSeq" id="XP_026194607.1"/>
    </source>
</evidence>
<keyword evidence="3" id="KW-0227">DNA damage</keyword>
<feature type="compositionally biased region" description="Polar residues" evidence="6">
    <location>
        <begin position="7"/>
        <end position="30"/>
    </location>
</feature>
<feature type="region of interest" description="Disordered" evidence="6">
    <location>
        <begin position="543"/>
        <end position="635"/>
    </location>
</feature>
<accession>A0A6P6S4F2</accession>
<sequence length="1057" mass="116397">MVDGGNPRSSNNTGDTSLMGGNSNSNTPTPRGSRIRLLPDDVVRRIAAGEVVSRPAAALKELLENSLDAGALRVSVHCVGGGLRLLQVADDGSGIAAADLPLLCARHCTSKLQTLQQLQHISSFGFRGEALAALSLVSKLAVTTRVRGERHGFSCTYTAGVLAGNPEPLARTGGTTLKATDLFYCVPARRRIFLSSSPASGCGSAGTDEYLRCLHVVGRYAINNPHVSFTLRRQQQQLPDISTHAFGLADAKKLLIQLQQHEQQQEQRQQQHEEQQQQQRGSTCSCCGGEEEERVPTEEELRLLRGVTLLQGGALRVIETLHGTAVSSTLLPIHLRRPLPAAAMHFIQSQKQPQQAEEAPQEEEETQSRLKELHGSSGRDRRHVCPLLRKLVAKLTAADAAAAAIFLEELPEDEWRLAGFLSAAHSGAKKGSFCCFINGRLVDCPVLKRSVDAVYGQLMPRGQRPWVYLCLELPAVLVDVNVHPSKSQVRFLHEEFIAEVTASALMDMLKGKASSKSLPMHQPAASVQQAELKQQKLVVISTETGDVPRRLAREQQGEDDLNERGNSSSTPSTSTSSNSSNSSSSASRKQPLNPTRTRTDARQLPLSAFWQQATSTRKEHRVEQQQHQDEQVDGSLAMHSAEAAALLSPEAPLSAAQPAVSQQLWHTWGVRLFDERREKGGHVLDSVAPCSGGSHRGSDAGRLRSVRQLLQLCAAAAVQGKGSAAACSSSSNSHKDSALQESSYVGAVNTRMALLHSGESLLLVNLPTIAKECVYQSILRRLGRLPVVRLQRPVDLQKALFAALQQKQQEQQQLQQEQQQEQQQQEQQQEQQQLQQEEQQGEQQRKQHEDEEYRDEATVRRLCATLLQRRALLADYFGIIIGKDCCLLGVPLCCGKHVPHPRLLRCMLLRLATEVDWKEESACLHGICDLLAEAYTTVEEAADAVADEAGRSATCVASARKHPRLTMQQEAEHEREENKEQRITPPPTRGAAPCWCRAVDIDQHMAASAETRRMFSNVLMPALRFSWKTHIPKRFYEDGTVKELTSLKALYRVFERC</sequence>
<dbReference type="GO" id="GO:0032389">
    <property type="term" value="C:MutLalpha complex"/>
    <property type="evidence" value="ECO:0007669"/>
    <property type="project" value="TreeGrafter"/>
</dbReference>
<feature type="domain" description="DNA mismatch repair protein S5" evidence="7">
    <location>
        <begin position="392"/>
        <end position="510"/>
    </location>
</feature>
<feature type="compositionally biased region" description="Low complexity" evidence="6">
    <location>
        <begin position="833"/>
        <end position="842"/>
    </location>
</feature>
<keyword evidence="5" id="KW-0539">Nucleus</keyword>